<comment type="caution">
    <text evidence="3">The sequence shown here is derived from an EMBL/GenBank/DDBJ whole genome shotgun (WGS) entry which is preliminary data.</text>
</comment>
<dbReference type="InterPro" id="IPR050769">
    <property type="entry name" value="NAT_camello-type"/>
</dbReference>
<dbReference type="Gene3D" id="3.40.630.30">
    <property type="match status" value="1"/>
</dbReference>
<dbReference type="PANTHER" id="PTHR13947">
    <property type="entry name" value="GNAT FAMILY N-ACETYLTRANSFERASE"/>
    <property type="match status" value="1"/>
</dbReference>
<evidence type="ECO:0000313" key="4">
    <source>
        <dbReference type="Proteomes" id="UP001519288"/>
    </source>
</evidence>
<evidence type="ECO:0000259" key="2">
    <source>
        <dbReference type="PROSITE" id="PS51186"/>
    </source>
</evidence>
<dbReference type="SUPFAM" id="SSF55729">
    <property type="entry name" value="Acyl-CoA N-acyltransferases (Nat)"/>
    <property type="match status" value="1"/>
</dbReference>
<keyword evidence="4" id="KW-1185">Reference proteome</keyword>
<dbReference type="PANTHER" id="PTHR13947:SF37">
    <property type="entry name" value="LD18367P"/>
    <property type="match status" value="1"/>
</dbReference>
<evidence type="ECO:0000313" key="3">
    <source>
        <dbReference type="EMBL" id="MBP1999462.1"/>
    </source>
</evidence>
<dbReference type="Proteomes" id="UP001519288">
    <property type="component" value="Unassembled WGS sequence"/>
</dbReference>
<protein>
    <submittedName>
        <fullName evidence="3">GNAT superfamily N-acetyltransferase</fullName>
    </submittedName>
</protein>
<sequence>MTEAIDVLIIRDAEERDQPRIEALVVESYSQYEHGMEAERWKQYIDSIRDSVYKEGPTARIIAELNGDIVGSLLVFDSSDVAYGNPDLNIHSPIIRLLATSPRARGKGIATQLIQETARRALLTGAESIHLHTSDLMAPAIRLYEYLGFERVTDKEMQNGEVLVKCYRLDLNREQAWVTS</sequence>
<dbReference type="PROSITE" id="PS51186">
    <property type="entry name" value="GNAT"/>
    <property type="match status" value="1"/>
</dbReference>
<name>A0ABS4JCL9_9BACL</name>
<proteinExistence type="predicted"/>
<dbReference type="RefSeq" id="WP_209858803.1">
    <property type="nucleotide sequence ID" value="NZ_JAGGLD010000001.1"/>
</dbReference>
<dbReference type="EMBL" id="JAGGLD010000001">
    <property type="protein sequence ID" value="MBP1999462.1"/>
    <property type="molecule type" value="Genomic_DNA"/>
</dbReference>
<dbReference type="InterPro" id="IPR000182">
    <property type="entry name" value="GNAT_dom"/>
</dbReference>
<gene>
    <name evidence="3" type="ORF">J2Z69_000481</name>
</gene>
<feature type="domain" description="N-acetyltransferase" evidence="2">
    <location>
        <begin position="8"/>
        <end position="169"/>
    </location>
</feature>
<dbReference type="Pfam" id="PF00583">
    <property type="entry name" value="Acetyltransf_1"/>
    <property type="match status" value="1"/>
</dbReference>
<keyword evidence="1" id="KW-0808">Transferase</keyword>
<reference evidence="3 4" key="1">
    <citation type="submission" date="2021-03" db="EMBL/GenBank/DDBJ databases">
        <title>Genomic Encyclopedia of Type Strains, Phase IV (KMG-IV): sequencing the most valuable type-strain genomes for metagenomic binning, comparative biology and taxonomic classification.</title>
        <authorList>
            <person name="Goeker M."/>
        </authorList>
    </citation>
    <scope>NUCLEOTIDE SEQUENCE [LARGE SCALE GENOMIC DNA]</scope>
    <source>
        <strain evidence="3 4">DSM 26806</strain>
    </source>
</reference>
<accession>A0ABS4JCL9</accession>
<organism evidence="3 4">
    <name type="scientific">Paenibacillus shirakamiensis</name>
    <dbReference type="NCBI Taxonomy" id="1265935"/>
    <lineage>
        <taxon>Bacteria</taxon>
        <taxon>Bacillati</taxon>
        <taxon>Bacillota</taxon>
        <taxon>Bacilli</taxon>
        <taxon>Bacillales</taxon>
        <taxon>Paenibacillaceae</taxon>
        <taxon>Paenibacillus</taxon>
    </lineage>
</organism>
<evidence type="ECO:0000256" key="1">
    <source>
        <dbReference type="ARBA" id="ARBA00022679"/>
    </source>
</evidence>
<dbReference type="CDD" id="cd04301">
    <property type="entry name" value="NAT_SF"/>
    <property type="match status" value="1"/>
</dbReference>
<dbReference type="InterPro" id="IPR016181">
    <property type="entry name" value="Acyl_CoA_acyltransferase"/>
</dbReference>